<feature type="compositionally biased region" description="Low complexity" evidence="1">
    <location>
        <begin position="170"/>
        <end position="202"/>
    </location>
</feature>
<sequence length="276" mass="29893">MFLRSQSRTPRRSPPLQRRPSDTEPLVIASGSGTQNHTGTNSAARTSLMKNLNLNNNNSCHYSDDDGDYDQQQSSSSCPNNMDHKHHNSLLNSNSNKLSHKHSTTSTFDTYSTAPTAPVASSSRVNITNPFENPSHIVEPSPSGSSTPSTIPSDSSSPQPHHPLYRTTNAPSASHPHPLSASGSHGLDGTVTANAGFTAGTTNHGLPIPGVTNKRVHTSTTISSKRSGRSTSSKLSRRVKKFPRAARRAVKRFLRRVTGRSRKKEKMKVTWTAPQV</sequence>
<organism evidence="2 3">
    <name type="scientific">Neurospora tetraspora</name>
    <dbReference type="NCBI Taxonomy" id="94610"/>
    <lineage>
        <taxon>Eukaryota</taxon>
        <taxon>Fungi</taxon>
        <taxon>Dikarya</taxon>
        <taxon>Ascomycota</taxon>
        <taxon>Pezizomycotina</taxon>
        <taxon>Sordariomycetes</taxon>
        <taxon>Sordariomycetidae</taxon>
        <taxon>Sordariales</taxon>
        <taxon>Sordariaceae</taxon>
        <taxon>Neurospora</taxon>
    </lineage>
</organism>
<dbReference type="GeneID" id="87862208"/>
<evidence type="ECO:0000313" key="3">
    <source>
        <dbReference type="Proteomes" id="UP001278500"/>
    </source>
</evidence>
<dbReference type="AlphaFoldDB" id="A0AAE0MPS8"/>
<proteinExistence type="predicted"/>
<feature type="compositionally biased region" description="Low complexity" evidence="1">
    <location>
        <begin position="140"/>
        <end position="159"/>
    </location>
</feature>
<dbReference type="RefSeq" id="XP_062678410.1">
    <property type="nucleotide sequence ID" value="XM_062825054.1"/>
</dbReference>
<keyword evidence="3" id="KW-1185">Reference proteome</keyword>
<comment type="caution">
    <text evidence="2">The sequence shown here is derived from an EMBL/GenBank/DDBJ whole genome shotgun (WGS) entry which is preliminary data.</text>
</comment>
<gene>
    <name evidence="2" type="ORF">B0H65DRAFT_433218</name>
</gene>
<feature type="region of interest" description="Disordered" evidence="1">
    <location>
        <begin position="63"/>
        <end position="247"/>
    </location>
</feature>
<feature type="region of interest" description="Disordered" evidence="1">
    <location>
        <begin position="1"/>
        <end position="43"/>
    </location>
</feature>
<evidence type="ECO:0000313" key="2">
    <source>
        <dbReference type="EMBL" id="KAK3339050.1"/>
    </source>
</evidence>
<feature type="compositionally biased region" description="Basic residues" evidence="1">
    <location>
        <begin position="235"/>
        <end position="247"/>
    </location>
</feature>
<name>A0AAE0MPS8_9PEZI</name>
<reference evidence="2" key="1">
    <citation type="journal article" date="2023" name="Mol. Phylogenet. Evol.">
        <title>Genome-scale phylogeny and comparative genomics of the fungal order Sordariales.</title>
        <authorList>
            <person name="Hensen N."/>
            <person name="Bonometti L."/>
            <person name="Westerberg I."/>
            <person name="Brannstrom I.O."/>
            <person name="Guillou S."/>
            <person name="Cros-Aarteil S."/>
            <person name="Calhoun S."/>
            <person name="Haridas S."/>
            <person name="Kuo A."/>
            <person name="Mondo S."/>
            <person name="Pangilinan J."/>
            <person name="Riley R."/>
            <person name="LaButti K."/>
            <person name="Andreopoulos B."/>
            <person name="Lipzen A."/>
            <person name="Chen C."/>
            <person name="Yan M."/>
            <person name="Daum C."/>
            <person name="Ng V."/>
            <person name="Clum A."/>
            <person name="Steindorff A."/>
            <person name="Ohm R.A."/>
            <person name="Martin F."/>
            <person name="Silar P."/>
            <person name="Natvig D.O."/>
            <person name="Lalanne C."/>
            <person name="Gautier V."/>
            <person name="Ament-Velasquez S.L."/>
            <person name="Kruys A."/>
            <person name="Hutchinson M.I."/>
            <person name="Powell A.J."/>
            <person name="Barry K."/>
            <person name="Miller A.N."/>
            <person name="Grigoriev I.V."/>
            <person name="Debuchy R."/>
            <person name="Gladieux P."/>
            <person name="Hiltunen Thoren M."/>
            <person name="Johannesson H."/>
        </authorList>
    </citation>
    <scope>NUCLEOTIDE SEQUENCE</scope>
    <source>
        <strain evidence="2">CBS 560.94</strain>
    </source>
</reference>
<evidence type="ECO:0000256" key="1">
    <source>
        <dbReference type="SAM" id="MobiDB-lite"/>
    </source>
</evidence>
<dbReference type="EMBL" id="JAUEPP010000007">
    <property type="protein sequence ID" value="KAK3339050.1"/>
    <property type="molecule type" value="Genomic_DNA"/>
</dbReference>
<feature type="compositionally biased region" description="Low complexity" evidence="1">
    <location>
        <begin position="1"/>
        <end position="18"/>
    </location>
</feature>
<feature type="compositionally biased region" description="Low complexity" evidence="1">
    <location>
        <begin position="218"/>
        <end position="234"/>
    </location>
</feature>
<protein>
    <submittedName>
        <fullName evidence="2">Uncharacterized protein</fullName>
    </submittedName>
</protein>
<dbReference type="Proteomes" id="UP001278500">
    <property type="component" value="Unassembled WGS sequence"/>
</dbReference>
<accession>A0AAE0MPS8</accession>
<feature type="compositionally biased region" description="Low complexity" evidence="1">
    <location>
        <begin position="112"/>
        <end position="123"/>
    </location>
</feature>
<reference evidence="2" key="2">
    <citation type="submission" date="2023-06" db="EMBL/GenBank/DDBJ databases">
        <authorList>
            <consortium name="Lawrence Berkeley National Laboratory"/>
            <person name="Haridas S."/>
            <person name="Hensen N."/>
            <person name="Bonometti L."/>
            <person name="Westerberg I."/>
            <person name="Brannstrom I.O."/>
            <person name="Guillou S."/>
            <person name="Cros-Aarteil S."/>
            <person name="Calhoun S."/>
            <person name="Kuo A."/>
            <person name="Mondo S."/>
            <person name="Pangilinan J."/>
            <person name="Riley R."/>
            <person name="Labutti K."/>
            <person name="Andreopoulos B."/>
            <person name="Lipzen A."/>
            <person name="Chen C."/>
            <person name="Yanf M."/>
            <person name="Daum C."/>
            <person name="Ng V."/>
            <person name="Clum A."/>
            <person name="Steindorff A."/>
            <person name="Ohm R."/>
            <person name="Martin F."/>
            <person name="Silar P."/>
            <person name="Natvig D."/>
            <person name="Lalanne C."/>
            <person name="Gautier V."/>
            <person name="Ament-Velasquez S.L."/>
            <person name="Kruys A."/>
            <person name="Hutchinson M.I."/>
            <person name="Powell A.J."/>
            <person name="Barry K."/>
            <person name="Miller A.N."/>
            <person name="Grigoriev I.V."/>
            <person name="Debuchy R."/>
            <person name="Gladieux P."/>
            <person name="Thoren M.H."/>
            <person name="Johannesson H."/>
        </authorList>
    </citation>
    <scope>NUCLEOTIDE SEQUENCE</scope>
    <source>
        <strain evidence="2">CBS 560.94</strain>
    </source>
</reference>
<feature type="compositionally biased region" description="Polar residues" evidence="1">
    <location>
        <begin position="31"/>
        <end position="43"/>
    </location>
</feature>